<evidence type="ECO:0000259" key="4">
    <source>
        <dbReference type="PROSITE" id="PS01180"/>
    </source>
</evidence>
<sequence>CGGKFHGLRGNFSSHGFPEDYEANTECEWEIDTPAGYHAVISFTTQFDVETSSNCQNDYVQVYHAEQAEPHAPITWVSDRRLCGKQLPQPINSSGSRVKLLFHTNGDVQGSGFQVRKTV</sequence>
<dbReference type="Pfam" id="PF00431">
    <property type="entry name" value="CUB"/>
    <property type="match status" value="1"/>
</dbReference>
<dbReference type="InterPro" id="IPR000859">
    <property type="entry name" value="CUB_dom"/>
</dbReference>
<organism evidence="5 6">
    <name type="scientific">Scylla paramamosain</name>
    <name type="common">Mud crab</name>
    <dbReference type="NCBI Taxonomy" id="85552"/>
    <lineage>
        <taxon>Eukaryota</taxon>
        <taxon>Metazoa</taxon>
        <taxon>Ecdysozoa</taxon>
        <taxon>Arthropoda</taxon>
        <taxon>Crustacea</taxon>
        <taxon>Multicrustacea</taxon>
        <taxon>Malacostraca</taxon>
        <taxon>Eumalacostraca</taxon>
        <taxon>Eucarida</taxon>
        <taxon>Decapoda</taxon>
        <taxon>Pleocyemata</taxon>
        <taxon>Brachyura</taxon>
        <taxon>Eubrachyura</taxon>
        <taxon>Portunoidea</taxon>
        <taxon>Portunidae</taxon>
        <taxon>Portuninae</taxon>
        <taxon>Scylla</taxon>
    </lineage>
</organism>
<protein>
    <recommendedName>
        <fullName evidence="4">CUB domain-containing protein</fullName>
    </recommendedName>
</protein>
<accession>A0AAW0SAR6</accession>
<dbReference type="PROSITE" id="PS01180">
    <property type="entry name" value="CUB"/>
    <property type="match status" value="1"/>
</dbReference>
<feature type="domain" description="CUB" evidence="4">
    <location>
        <begin position="1"/>
        <end position="119"/>
    </location>
</feature>
<evidence type="ECO:0000313" key="6">
    <source>
        <dbReference type="Proteomes" id="UP001487740"/>
    </source>
</evidence>
<name>A0AAW0SAR6_SCYPA</name>
<comment type="caution">
    <text evidence="5">The sequence shown here is derived from an EMBL/GenBank/DDBJ whole genome shotgun (WGS) entry which is preliminary data.</text>
</comment>
<dbReference type="PANTHER" id="PTHR24251:SF37">
    <property type="entry name" value="CUB DOMAIN-CONTAINING PROTEIN"/>
    <property type="match status" value="1"/>
</dbReference>
<feature type="non-terminal residue" evidence="5">
    <location>
        <position position="1"/>
    </location>
</feature>
<dbReference type="Proteomes" id="UP001487740">
    <property type="component" value="Unassembled WGS sequence"/>
</dbReference>
<keyword evidence="1" id="KW-0677">Repeat</keyword>
<dbReference type="CDD" id="cd00041">
    <property type="entry name" value="CUB"/>
    <property type="match status" value="1"/>
</dbReference>
<dbReference type="PANTHER" id="PTHR24251">
    <property type="entry name" value="OVOCHYMASE-RELATED"/>
    <property type="match status" value="1"/>
</dbReference>
<dbReference type="SMART" id="SM00042">
    <property type="entry name" value="CUB"/>
    <property type="match status" value="1"/>
</dbReference>
<dbReference type="SUPFAM" id="SSF49854">
    <property type="entry name" value="Spermadhesin, CUB domain"/>
    <property type="match status" value="1"/>
</dbReference>
<reference evidence="5 6" key="1">
    <citation type="submission" date="2023-03" db="EMBL/GenBank/DDBJ databases">
        <title>High-quality genome of Scylla paramamosain provides insights in environmental adaptation.</title>
        <authorList>
            <person name="Zhang L."/>
        </authorList>
    </citation>
    <scope>NUCLEOTIDE SEQUENCE [LARGE SCALE GENOMIC DNA]</scope>
    <source>
        <strain evidence="5">LZ_2023a</strain>
        <tissue evidence="5">Muscle</tissue>
    </source>
</reference>
<dbReference type="Gene3D" id="2.60.120.290">
    <property type="entry name" value="Spermadhesin, CUB domain"/>
    <property type="match status" value="1"/>
</dbReference>
<evidence type="ECO:0000256" key="1">
    <source>
        <dbReference type="ARBA" id="ARBA00022737"/>
    </source>
</evidence>
<proteinExistence type="predicted"/>
<dbReference type="EMBL" id="JARAKH010002081">
    <property type="protein sequence ID" value="KAK8372409.1"/>
    <property type="molecule type" value="Genomic_DNA"/>
</dbReference>
<keyword evidence="2" id="KW-1015">Disulfide bond</keyword>
<evidence type="ECO:0000256" key="3">
    <source>
        <dbReference type="PROSITE-ProRule" id="PRU00059"/>
    </source>
</evidence>
<keyword evidence="6" id="KW-1185">Reference proteome</keyword>
<comment type="caution">
    <text evidence="3">Lacks conserved residue(s) required for the propagation of feature annotation.</text>
</comment>
<dbReference type="AlphaFoldDB" id="A0AAW0SAR6"/>
<gene>
    <name evidence="5" type="ORF">O3P69_012463</name>
</gene>
<evidence type="ECO:0000313" key="5">
    <source>
        <dbReference type="EMBL" id="KAK8372409.1"/>
    </source>
</evidence>
<dbReference type="FunFam" id="2.60.120.290:FF:000005">
    <property type="entry name" value="Procollagen C-endopeptidase enhancer 1"/>
    <property type="match status" value="1"/>
</dbReference>
<evidence type="ECO:0000256" key="2">
    <source>
        <dbReference type="ARBA" id="ARBA00023157"/>
    </source>
</evidence>
<dbReference type="InterPro" id="IPR035914">
    <property type="entry name" value="Sperma_CUB_dom_sf"/>
</dbReference>